<proteinExistence type="inferred from homology"/>
<dbReference type="SUPFAM" id="SSF51735">
    <property type="entry name" value="NAD(P)-binding Rossmann-fold domains"/>
    <property type="match status" value="1"/>
</dbReference>
<protein>
    <recommendedName>
        <fullName evidence="4 10">2-dehydropantoate 2-reductase</fullName>
        <ecNumber evidence="3 10">1.1.1.169</ecNumber>
    </recommendedName>
    <alternativeName>
        <fullName evidence="8 10">Ketopantoate reductase</fullName>
    </alternativeName>
</protein>
<sequence>MRLKSALIITGLSHHSLRATHARDKQSKKLMSTTWHVLGAGSLGTLWATRLARADVPVKLILRDAARLAAYQAAGGLTLVEHGEAKCYPVPAETPDHPEPIHRLLVACKAYDAEAAVAQLAPRLAPDAELILLQNGLGSQDAVATQVPQARCIYASSTEGAFRDGDWRVIFAGHGYTWLGDAGHPVAPIWLDDLSIAGIPHEWSTDILTRLWRKLALNCAINPLTVLHDCRNGGLQEHHCEVATLCVELTELLERCGQPAAAEDLQQEVERVIQATAANYSSMYQDVANQRRTEISYLLGHACKVAARHQLNLPHLNQLEQRLITHLHSLGLPSD</sequence>
<keyword evidence="7 10" id="KW-0560">Oxidoreductase</keyword>
<dbReference type="InterPro" id="IPR008927">
    <property type="entry name" value="6-PGluconate_DH-like_C_sf"/>
</dbReference>
<name>A0A1H5IG31_9PSED</name>
<dbReference type="Proteomes" id="UP000183114">
    <property type="component" value="Unassembled WGS sequence"/>
</dbReference>
<dbReference type="SUPFAM" id="SSF48179">
    <property type="entry name" value="6-phosphogluconate dehydrogenase C-terminal domain-like"/>
    <property type="match status" value="1"/>
</dbReference>
<dbReference type="Pfam" id="PF02558">
    <property type="entry name" value="ApbA"/>
    <property type="match status" value="1"/>
</dbReference>
<evidence type="ECO:0000256" key="4">
    <source>
        <dbReference type="ARBA" id="ARBA00019465"/>
    </source>
</evidence>
<dbReference type="EC" id="1.1.1.169" evidence="3 10"/>
<reference evidence="13 14" key="1">
    <citation type="submission" date="2016-10" db="EMBL/GenBank/DDBJ databases">
        <authorList>
            <person name="de Groot N.N."/>
        </authorList>
    </citation>
    <scope>NUCLEOTIDE SEQUENCE [LARGE SCALE GENOMIC DNA]</scope>
    <source>
        <strain evidence="13 14">BS3655</strain>
    </source>
</reference>
<dbReference type="Gene3D" id="1.10.1040.10">
    <property type="entry name" value="N-(1-d-carboxylethyl)-l-norvaline Dehydrogenase, domain 2"/>
    <property type="match status" value="1"/>
</dbReference>
<dbReference type="EMBL" id="FNTF01000002">
    <property type="protein sequence ID" value="SEE39172.1"/>
    <property type="molecule type" value="Genomic_DNA"/>
</dbReference>
<dbReference type="InterPro" id="IPR013328">
    <property type="entry name" value="6PGD_dom2"/>
</dbReference>
<evidence type="ECO:0000256" key="2">
    <source>
        <dbReference type="ARBA" id="ARBA00007870"/>
    </source>
</evidence>
<gene>
    <name evidence="13" type="ORF">SAMN04490185_5638</name>
</gene>
<evidence type="ECO:0000259" key="12">
    <source>
        <dbReference type="Pfam" id="PF08546"/>
    </source>
</evidence>
<dbReference type="UniPathway" id="UPA00028">
    <property type="reaction ID" value="UER00004"/>
</dbReference>
<evidence type="ECO:0000256" key="7">
    <source>
        <dbReference type="ARBA" id="ARBA00023002"/>
    </source>
</evidence>
<evidence type="ECO:0000256" key="1">
    <source>
        <dbReference type="ARBA" id="ARBA00004994"/>
    </source>
</evidence>
<dbReference type="NCBIfam" id="NF004311">
    <property type="entry name" value="PRK05708.1"/>
    <property type="match status" value="1"/>
</dbReference>
<dbReference type="AlphaFoldDB" id="A0A1H5IG31"/>
<dbReference type="InterPro" id="IPR050838">
    <property type="entry name" value="Ketopantoate_reductase"/>
</dbReference>
<dbReference type="GO" id="GO:0015940">
    <property type="term" value="P:pantothenate biosynthetic process"/>
    <property type="evidence" value="ECO:0007669"/>
    <property type="project" value="UniProtKB-UniPathway"/>
</dbReference>
<evidence type="ECO:0000256" key="5">
    <source>
        <dbReference type="ARBA" id="ARBA00022655"/>
    </source>
</evidence>
<dbReference type="Pfam" id="PF08546">
    <property type="entry name" value="ApbA_C"/>
    <property type="match status" value="1"/>
</dbReference>
<dbReference type="GO" id="GO:0005737">
    <property type="term" value="C:cytoplasm"/>
    <property type="evidence" value="ECO:0007669"/>
    <property type="project" value="TreeGrafter"/>
</dbReference>
<evidence type="ECO:0000313" key="14">
    <source>
        <dbReference type="Proteomes" id="UP000183114"/>
    </source>
</evidence>
<dbReference type="GO" id="GO:0008677">
    <property type="term" value="F:2-dehydropantoate 2-reductase activity"/>
    <property type="evidence" value="ECO:0007669"/>
    <property type="project" value="UniProtKB-EC"/>
</dbReference>
<evidence type="ECO:0000313" key="13">
    <source>
        <dbReference type="EMBL" id="SEE39172.1"/>
    </source>
</evidence>
<dbReference type="InterPro" id="IPR036291">
    <property type="entry name" value="NAD(P)-bd_dom_sf"/>
</dbReference>
<evidence type="ECO:0000256" key="6">
    <source>
        <dbReference type="ARBA" id="ARBA00022857"/>
    </source>
</evidence>
<comment type="catalytic activity">
    <reaction evidence="9 10">
        <text>(R)-pantoate + NADP(+) = 2-dehydropantoate + NADPH + H(+)</text>
        <dbReference type="Rhea" id="RHEA:16233"/>
        <dbReference type="ChEBI" id="CHEBI:11561"/>
        <dbReference type="ChEBI" id="CHEBI:15378"/>
        <dbReference type="ChEBI" id="CHEBI:15980"/>
        <dbReference type="ChEBI" id="CHEBI:57783"/>
        <dbReference type="ChEBI" id="CHEBI:58349"/>
        <dbReference type="EC" id="1.1.1.169"/>
    </reaction>
</comment>
<dbReference type="GO" id="GO:0050661">
    <property type="term" value="F:NADP binding"/>
    <property type="evidence" value="ECO:0007669"/>
    <property type="project" value="TreeGrafter"/>
</dbReference>
<evidence type="ECO:0000256" key="8">
    <source>
        <dbReference type="ARBA" id="ARBA00032024"/>
    </source>
</evidence>
<comment type="pathway">
    <text evidence="1 10">Cofactor biosynthesis; (R)-pantothenate biosynthesis; (R)-pantoate from 3-methyl-2-oxobutanoate: step 2/2.</text>
</comment>
<organism evidence="13 14">
    <name type="scientific">Pseudomonas frederiksbergensis</name>
    <dbReference type="NCBI Taxonomy" id="104087"/>
    <lineage>
        <taxon>Bacteria</taxon>
        <taxon>Pseudomonadati</taxon>
        <taxon>Pseudomonadota</taxon>
        <taxon>Gammaproteobacteria</taxon>
        <taxon>Pseudomonadales</taxon>
        <taxon>Pseudomonadaceae</taxon>
        <taxon>Pseudomonas</taxon>
    </lineage>
</organism>
<dbReference type="InterPro" id="IPR013332">
    <property type="entry name" value="KPR_N"/>
</dbReference>
<keyword evidence="6 10" id="KW-0521">NADP</keyword>
<dbReference type="Gene3D" id="3.40.50.720">
    <property type="entry name" value="NAD(P)-binding Rossmann-like Domain"/>
    <property type="match status" value="1"/>
</dbReference>
<evidence type="ECO:0000256" key="3">
    <source>
        <dbReference type="ARBA" id="ARBA00013014"/>
    </source>
</evidence>
<feature type="domain" description="Ketopantoate reductase C-terminal" evidence="12">
    <location>
        <begin position="206"/>
        <end position="319"/>
    </location>
</feature>
<dbReference type="PANTHER" id="PTHR43765">
    <property type="entry name" value="2-DEHYDROPANTOATE 2-REDUCTASE-RELATED"/>
    <property type="match status" value="1"/>
</dbReference>
<feature type="domain" description="Ketopantoate reductase N-terminal" evidence="11">
    <location>
        <begin position="35"/>
        <end position="182"/>
    </location>
</feature>
<dbReference type="InterPro" id="IPR013752">
    <property type="entry name" value="KPA_reductase"/>
</dbReference>
<dbReference type="InterPro" id="IPR003710">
    <property type="entry name" value="ApbA"/>
</dbReference>
<dbReference type="PANTHER" id="PTHR43765:SF2">
    <property type="entry name" value="2-DEHYDROPANTOATE 2-REDUCTASE"/>
    <property type="match status" value="1"/>
</dbReference>
<comment type="similarity">
    <text evidence="2 10">Belongs to the ketopantoate reductase family.</text>
</comment>
<evidence type="ECO:0000256" key="10">
    <source>
        <dbReference type="RuleBase" id="RU362068"/>
    </source>
</evidence>
<comment type="function">
    <text evidence="10">Catalyzes the NADPH-dependent reduction of ketopantoate into pantoic acid.</text>
</comment>
<accession>A0A1H5IG31</accession>
<evidence type="ECO:0000259" key="11">
    <source>
        <dbReference type="Pfam" id="PF02558"/>
    </source>
</evidence>
<evidence type="ECO:0000256" key="9">
    <source>
        <dbReference type="ARBA" id="ARBA00048793"/>
    </source>
</evidence>
<dbReference type="NCBIfam" id="TIGR00745">
    <property type="entry name" value="apbA_panE"/>
    <property type="match status" value="1"/>
</dbReference>
<keyword evidence="5 10" id="KW-0566">Pantothenate biosynthesis</keyword>